<name>A0A833R0I3_9POAL</name>
<keyword evidence="2" id="KW-1185">Reference proteome</keyword>
<protein>
    <submittedName>
        <fullName evidence="1">Uncharacterized protein</fullName>
    </submittedName>
</protein>
<dbReference type="EMBL" id="SWLB01000014">
    <property type="protein sequence ID" value="KAF3330127.1"/>
    <property type="molecule type" value="Genomic_DNA"/>
</dbReference>
<sequence>MSGTRTIDSNIDPYAEITNANGGLGQISGKILGQFRSNCFSSPLSQVLGQADSKLRSGIGFVWGSGSFGFKQSTKKIIQVGPTSVSIRDQDIFSVHEDFSG</sequence>
<comment type="caution">
    <text evidence="1">The sequence shown here is derived from an EMBL/GenBank/DDBJ whole genome shotgun (WGS) entry which is preliminary data.</text>
</comment>
<dbReference type="Proteomes" id="UP000623129">
    <property type="component" value="Unassembled WGS sequence"/>
</dbReference>
<reference evidence="1" key="1">
    <citation type="submission" date="2020-01" db="EMBL/GenBank/DDBJ databases">
        <title>Genome sequence of Kobresia littledalei, the first chromosome-level genome in the family Cyperaceae.</title>
        <authorList>
            <person name="Qu G."/>
        </authorList>
    </citation>
    <scope>NUCLEOTIDE SEQUENCE</scope>
    <source>
        <strain evidence="1">C.B.Clarke</strain>
        <tissue evidence="1">Leaf</tissue>
    </source>
</reference>
<organism evidence="1 2">
    <name type="scientific">Carex littledalei</name>
    <dbReference type="NCBI Taxonomy" id="544730"/>
    <lineage>
        <taxon>Eukaryota</taxon>
        <taxon>Viridiplantae</taxon>
        <taxon>Streptophyta</taxon>
        <taxon>Embryophyta</taxon>
        <taxon>Tracheophyta</taxon>
        <taxon>Spermatophyta</taxon>
        <taxon>Magnoliopsida</taxon>
        <taxon>Liliopsida</taxon>
        <taxon>Poales</taxon>
        <taxon>Cyperaceae</taxon>
        <taxon>Cyperoideae</taxon>
        <taxon>Cariceae</taxon>
        <taxon>Carex</taxon>
        <taxon>Carex subgen. Euthyceras</taxon>
    </lineage>
</organism>
<gene>
    <name evidence="1" type="ORF">FCM35_KLT05458</name>
</gene>
<evidence type="ECO:0000313" key="2">
    <source>
        <dbReference type="Proteomes" id="UP000623129"/>
    </source>
</evidence>
<dbReference type="AlphaFoldDB" id="A0A833R0I3"/>
<proteinExistence type="predicted"/>
<accession>A0A833R0I3</accession>
<evidence type="ECO:0000313" key="1">
    <source>
        <dbReference type="EMBL" id="KAF3330127.1"/>
    </source>
</evidence>